<dbReference type="EMBL" id="PDCK01000043">
    <property type="protein sequence ID" value="PRQ33482.1"/>
    <property type="molecule type" value="Genomic_DNA"/>
</dbReference>
<gene>
    <name evidence="1" type="ORF">RchiOBHm_Chr5g0058121</name>
</gene>
<protein>
    <submittedName>
        <fullName evidence="1">Uncharacterized protein</fullName>
    </submittedName>
</protein>
<name>A0A2P6QH26_ROSCH</name>
<dbReference type="AlphaFoldDB" id="A0A2P6QH26"/>
<evidence type="ECO:0000313" key="2">
    <source>
        <dbReference type="Proteomes" id="UP000238479"/>
    </source>
</evidence>
<evidence type="ECO:0000313" key="1">
    <source>
        <dbReference type="EMBL" id="PRQ33482.1"/>
    </source>
</evidence>
<comment type="caution">
    <text evidence="1">The sequence shown here is derived from an EMBL/GenBank/DDBJ whole genome shotgun (WGS) entry which is preliminary data.</text>
</comment>
<dbReference type="Proteomes" id="UP000238479">
    <property type="component" value="Chromosome 5"/>
</dbReference>
<sequence>MTMMLGWMSQKPYFLSNSVFIFTVWNEIHKSSLSCFSLREQHWLFSAVPHPPPLKFAY</sequence>
<dbReference type="Gramene" id="PRQ33482">
    <property type="protein sequence ID" value="PRQ33482"/>
    <property type="gene ID" value="RchiOBHm_Chr5g0058121"/>
</dbReference>
<accession>A0A2P6QH26</accession>
<reference evidence="1 2" key="1">
    <citation type="journal article" date="2018" name="Nat. Genet.">
        <title>The Rosa genome provides new insights in the design of modern roses.</title>
        <authorList>
            <person name="Bendahmane M."/>
        </authorList>
    </citation>
    <scope>NUCLEOTIDE SEQUENCE [LARGE SCALE GENOMIC DNA]</scope>
    <source>
        <strain evidence="2">cv. Old Blush</strain>
    </source>
</reference>
<keyword evidence="2" id="KW-1185">Reference proteome</keyword>
<organism evidence="1 2">
    <name type="scientific">Rosa chinensis</name>
    <name type="common">China rose</name>
    <dbReference type="NCBI Taxonomy" id="74649"/>
    <lineage>
        <taxon>Eukaryota</taxon>
        <taxon>Viridiplantae</taxon>
        <taxon>Streptophyta</taxon>
        <taxon>Embryophyta</taxon>
        <taxon>Tracheophyta</taxon>
        <taxon>Spermatophyta</taxon>
        <taxon>Magnoliopsida</taxon>
        <taxon>eudicotyledons</taxon>
        <taxon>Gunneridae</taxon>
        <taxon>Pentapetalae</taxon>
        <taxon>rosids</taxon>
        <taxon>fabids</taxon>
        <taxon>Rosales</taxon>
        <taxon>Rosaceae</taxon>
        <taxon>Rosoideae</taxon>
        <taxon>Rosoideae incertae sedis</taxon>
        <taxon>Rosa</taxon>
    </lineage>
</organism>
<proteinExistence type="predicted"/>